<dbReference type="EMBL" id="VSRR010105106">
    <property type="protein sequence ID" value="MPC96226.1"/>
    <property type="molecule type" value="Genomic_DNA"/>
</dbReference>
<evidence type="ECO:0000313" key="2">
    <source>
        <dbReference type="Proteomes" id="UP000324222"/>
    </source>
</evidence>
<dbReference type="AlphaFoldDB" id="A0A5B7JPG9"/>
<proteinExistence type="predicted"/>
<evidence type="ECO:0000313" key="1">
    <source>
        <dbReference type="EMBL" id="MPC96226.1"/>
    </source>
</evidence>
<sequence>MLPRARDKSSPPEKGNDIPKMWLGTLVELSRVQCLCPQPSLPPSTMFLTHPRRHATPLQALTSIPRKSGSQKCISRSVCAATRPSQHPR</sequence>
<organism evidence="1 2">
    <name type="scientific">Portunus trituberculatus</name>
    <name type="common">Swimming crab</name>
    <name type="synonym">Neptunus trituberculatus</name>
    <dbReference type="NCBI Taxonomy" id="210409"/>
    <lineage>
        <taxon>Eukaryota</taxon>
        <taxon>Metazoa</taxon>
        <taxon>Ecdysozoa</taxon>
        <taxon>Arthropoda</taxon>
        <taxon>Crustacea</taxon>
        <taxon>Multicrustacea</taxon>
        <taxon>Malacostraca</taxon>
        <taxon>Eumalacostraca</taxon>
        <taxon>Eucarida</taxon>
        <taxon>Decapoda</taxon>
        <taxon>Pleocyemata</taxon>
        <taxon>Brachyura</taxon>
        <taxon>Eubrachyura</taxon>
        <taxon>Portunoidea</taxon>
        <taxon>Portunidae</taxon>
        <taxon>Portuninae</taxon>
        <taxon>Portunus</taxon>
    </lineage>
</organism>
<keyword evidence="2" id="KW-1185">Reference proteome</keyword>
<protein>
    <submittedName>
        <fullName evidence="1">Uncharacterized protein</fullName>
    </submittedName>
</protein>
<gene>
    <name evidence="1" type="ORF">E2C01_091472</name>
</gene>
<reference evidence="1 2" key="1">
    <citation type="submission" date="2019-05" db="EMBL/GenBank/DDBJ databases">
        <title>Another draft genome of Portunus trituberculatus and its Hox gene families provides insights of decapod evolution.</title>
        <authorList>
            <person name="Jeong J.-H."/>
            <person name="Song I."/>
            <person name="Kim S."/>
            <person name="Choi T."/>
            <person name="Kim D."/>
            <person name="Ryu S."/>
            <person name="Kim W."/>
        </authorList>
    </citation>
    <scope>NUCLEOTIDE SEQUENCE [LARGE SCALE GENOMIC DNA]</scope>
    <source>
        <tissue evidence="1">Muscle</tissue>
    </source>
</reference>
<name>A0A5B7JPG9_PORTR</name>
<comment type="caution">
    <text evidence="1">The sequence shown here is derived from an EMBL/GenBank/DDBJ whole genome shotgun (WGS) entry which is preliminary data.</text>
</comment>
<dbReference type="Proteomes" id="UP000324222">
    <property type="component" value="Unassembled WGS sequence"/>
</dbReference>
<accession>A0A5B7JPG9</accession>